<dbReference type="FunFam" id="4.10.240.10:FF:000003">
    <property type="entry name" value="C6 transcription factor (Leu3)"/>
    <property type="match status" value="1"/>
</dbReference>
<dbReference type="PROSITE" id="PS50048">
    <property type="entry name" value="ZN2_CY6_FUNGAL_2"/>
    <property type="match status" value="1"/>
</dbReference>
<evidence type="ECO:0000256" key="3">
    <source>
        <dbReference type="ARBA" id="ARBA00022723"/>
    </source>
</evidence>
<keyword evidence="2" id="KW-0343">GTPase activation</keyword>
<keyword evidence="3" id="KW-0479">Metal-binding</keyword>
<dbReference type="OrthoDB" id="2341546at2759"/>
<dbReference type="PROSITE" id="PS50238">
    <property type="entry name" value="RHOGAP"/>
    <property type="match status" value="1"/>
</dbReference>
<dbReference type="EMBL" id="JAPQKQ010000006">
    <property type="protein sequence ID" value="KAJ5192893.1"/>
    <property type="molecule type" value="Genomic_DNA"/>
</dbReference>
<organism evidence="15 16">
    <name type="scientific">Penicillium cf. viridicatum</name>
    <dbReference type="NCBI Taxonomy" id="2972119"/>
    <lineage>
        <taxon>Eukaryota</taxon>
        <taxon>Fungi</taxon>
        <taxon>Dikarya</taxon>
        <taxon>Ascomycota</taxon>
        <taxon>Pezizomycotina</taxon>
        <taxon>Eurotiomycetes</taxon>
        <taxon>Eurotiomycetidae</taxon>
        <taxon>Eurotiales</taxon>
        <taxon>Aspergillaceae</taxon>
        <taxon>Penicillium</taxon>
    </lineage>
</organism>
<dbReference type="AlphaFoldDB" id="A0A9W9M8P0"/>
<reference evidence="15" key="1">
    <citation type="submission" date="2022-11" db="EMBL/GenBank/DDBJ databases">
        <authorList>
            <person name="Petersen C."/>
        </authorList>
    </citation>
    <scope>NUCLEOTIDE SEQUENCE</scope>
    <source>
        <strain evidence="15">IBT 20477</strain>
    </source>
</reference>
<dbReference type="Gene3D" id="1.20.1270.60">
    <property type="entry name" value="Arfaptin homology (AH) domain/BAR domain"/>
    <property type="match status" value="1"/>
</dbReference>
<dbReference type="CDD" id="cd00067">
    <property type="entry name" value="GAL4"/>
    <property type="match status" value="1"/>
</dbReference>
<evidence type="ECO:0000256" key="7">
    <source>
        <dbReference type="ARBA" id="ARBA00023163"/>
    </source>
</evidence>
<dbReference type="FunFam" id="1.20.1270.60:FF:000063">
    <property type="entry name" value="Rho GTPase activator"/>
    <property type="match status" value="1"/>
</dbReference>
<dbReference type="GO" id="GO:0005096">
    <property type="term" value="F:GTPase activator activity"/>
    <property type="evidence" value="ECO:0007669"/>
    <property type="project" value="UniProtKB-KW"/>
</dbReference>
<dbReference type="Proteomes" id="UP001150942">
    <property type="component" value="Unassembled WGS sequence"/>
</dbReference>
<evidence type="ECO:0000256" key="6">
    <source>
        <dbReference type="ARBA" id="ARBA00023125"/>
    </source>
</evidence>
<dbReference type="GO" id="GO:0005634">
    <property type="term" value="C:nucleus"/>
    <property type="evidence" value="ECO:0007669"/>
    <property type="project" value="UniProtKB-SubCell"/>
</dbReference>
<keyword evidence="7" id="KW-0804">Transcription</keyword>
<keyword evidence="16" id="KW-1185">Reference proteome</keyword>
<dbReference type="PROSITE" id="PS51741">
    <property type="entry name" value="F_BAR"/>
    <property type="match status" value="1"/>
</dbReference>
<evidence type="ECO:0000313" key="15">
    <source>
        <dbReference type="EMBL" id="KAJ5192893.1"/>
    </source>
</evidence>
<feature type="compositionally biased region" description="Pro residues" evidence="11">
    <location>
        <begin position="1017"/>
        <end position="1055"/>
    </location>
</feature>
<protein>
    <submittedName>
        <fullName evidence="15">Fps/Fes/Fer/CIP4 homology</fullName>
    </submittedName>
</protein>
<dbReference type="SMART" id="SM00055">
    <property type="entry name" value="FCH"/>
    <property type="match status" value="1"/>
</dbReference>
<feature type="compositionally biased region" description="Polar residues" evidence="11">
    <location>
        <begin position="995"/>
        <end position="1009"/>
    </location>
</feature>
<feature type="region of interest" description="Disordered" evidence="11">
    <location>
        <begin position="965"/>
        <end position="1055"/>
    </location>
</feature>
<name>A0A9W9M8P0_9EURO</name>
<dbReference type="CDD" id="cd07652">
    <property type="entry name" value="F-BAR_Rgd1"/>
    <property type="match status" value="1"/>
</dbReference>
<dbReference type="GO" id="GO:0000981">
    <property type="term" value="F:DNA-binding transcription factor activity, RNA polymerase II-specific"/>
    <property type="evidence" value="ECO:0007669"/>
    <property type="project" value="InterPro"/>
</dbReference>
<keyword evidence="4" id="KW-0862">Zinc</keyword>
<accession>A0A9W9M8P0</accession>
<evidence type="ECO:0000256" key="10">
    <source>
        <dbReference type="SAM" id="Coils"/>
    </source>
</evidence>
<dbReference type="SUPFAM" id="SSF57701">
    <property type="entry name" value="Zn2/Cys6 DNA-binding domain"/>
    <property type="match status" value="1"/>
</dbReference>
<dbReference type="InterPro" id="IPR007219">
    <property type="entry name" value="XnlR_reg_dom"/>
</dbReference>
<evidence type="ECO:0000313" key="16">
    <source>
        <dbReference type="Proteomes" id="UP001150942"/>
    </source>
</evidence>
<dbReference type="Gene3D" id="4.10.240.10">
    <property type="entry name" value="Zn(2)-C6 fungal-type DNA-binding domain"/>
    <property type="match status" value="1"/>
</dbReference>
<evidence type="ECO:0000256" key="8">
    <source>
        <dbReference type="ARBA" id="ARBA00023242"/>
    </source>
</evidence>
<feature type="domain" description="Zn(2)-C6 fungal-type" evidence="12">
    <location>
        <begin position="18"/>
        <end position="51"/>
    </location>
</feature>
<dbReference type="SMART" id="SM00066">
    <property type="entry name" value="GAL4"/>
    <property type="match status" value="1"/>
</dbReference>
<dbReference type="PANTHER" id="PTHR23176">
    <property type="entry name" value="RHO/RAC/CDC GTPASE-ACTIVATING PROTEIN"/>
    <property type="match status" value="1"/>
</dbReference>
<dbReference type="GO" id="GO:0007165">
    <property type="term" value="P:signal transduction"/>
    <property type="evidence" value="ECO:0007669"/>
    <property type="project" value="InterPro"/>
</dbReference>
<gene>
    <name evidence="15" type="ORF">N7449_009035</name>
</gene>
<dbReference type="InterPro" id="IPR000198">
    <property type="entry name" value="RhoGAP_dom"/>
</dbReference>
<dbReference type="SMART" id="SM00324">
    <property type="entry name" value="RhoGAP"/>
    <property type="match status" value="1"/>
</dbReference>
<dbReference type="GO" id="GO:0006351">
    <property type="term" value="P:DNA-templated transcription"/>
    <property type="evidence" value="ECO:0007669"/>
    <property type="project" value="InterPro"/>
</dbReference>
<dbReference type="InterPro" id="IPR036864">
    <property type="entry name" value="Zn2-C6_fun-type_DNA-bd_sf"/>
</dbReference>
<keyword evidence="5" id="KW-0805">Transcription regulation</keyword>
<feature type="domain" description="Rho-GAP" evidence="13">
    <location>
        <begin position="1076"/>
        <end position="1266"/>
    </location>
</feature>
<dbReference type="GO" id="GO:0005938">
    <property type="term" value="C:cell cortex"/>
    <property type="evidence" value="ECO:0007669"/>
    <property type="project" value="UniProtKB-ARBA"/>
</dbReference>
<dbReference type="SUPFAM" id="SSF48350">
    <property type="entry name" value="GTPase activation domain, GAP"/>
    <property type="match status" value="1"/>
</dbReference>
<feature type="domain" description="F-BAR" evidence="14">
    <location>
        <begin position="654"/>
        <end position="935"/>
    </location>
</feature>
<dbReference type="Pfam" id="PF00611">
    <property type="entry name" value="FCH"/>
    <property type="match status" value="1"/>
</dbReference>
<proteinExistence type="predicted"/>
<feature type="coiled-coil region" evidence="10">
    <location>
        <begin position="755"/>
        <end position="814"/>
    </location>
</feature>
<evidence type="ECO:0000256" key="11">
    <source>
        <dbReference type="SAM" id="MobiDB-lite"/>
    </source>
</evidence>
<evidence type="ECO:0000256" key="2">
    <source>
        <dbReference type="ARBA" id="ARBA00022468"/>
    </source>
</evidence>
<dbReference type="InterPro" id="IPR050729">
    <property type="entry name" value="Rho-GAP"/>
</dbReference>
<dbReference type="GO" id="GO:0001216">
    <property type="term" value="F:DNA-binding transcription activator activity"/>
    <property type="evidence" value="ECO:0007669"/>
    <property type="project" value="UniProtKB-ARBA"/>
</dbReference>
<dbReference type="PANTHER" id="PTHR23176:SF136">
    <property type="entry name" value="RHO GTPASE ACTIVATOR (RGD1)"/>
    <property type="match status" value="1"/>
</dbReference>
<evidence type="ECO:0000259" key="14">
    <source>
        <dbReference type="PROSITE" id="PS51741"/>
    </source>
</evidence>
<sequence length="1269" mass="141672">MEKAPPVTGKRRGGSRKACNECKQQKLRCDIVQTPAAACSRCRRLGIDCKVEQSFKRISKRRRNAEMEKEIADLRRRLGPNSDHEQGVEPQESHGGDEMSHCSEDVFARRDSAAIDHPRPVSVPVEIHSSIATPLTMKRDGSIISQDEGQWRLEDVCLSRTRVLRLYEQYFTYYHPFLPLLNPPKPPEVYLNRCPLLAWTMICVASRRSQYEPGLLSALSGPFSRLLWSTITSVPQDYRVVKALCVLCTWPLPTTSQRTDATFMLSGLMMQIAMQLGLHRPVQAEEFTTFRMEVQGEALKDRLHTWVICNIVAQNVATGYGQPPSTIYDWALEPASLRDADYRLPGDLATRLRIEKFCDRVTKALYSSKPEPAEFISADKLVVVQVLESELRDMDVEFDGKISAINTIHLRAAELHFRYFMFLGSTVRSDDLIKLFLATTSFLGRVLDLETSPGELIGHSTNYILQMIVSAAFALMKLLKSSFSRHLDFNHGKLLFNGAISAIRRISVMDHDRPIRLADILAQMWNATSLEPAEEDALQLKVRCRMSMSHVYDMVWRWRQRFRPVKSLEEMQAAAIAANQDILGPAGHMTRQQQDSSLEDQSLMMPAQFDEGGAFFSESGFSEVFDSLNWVFDGIPDSFVAPPPRGEPTQPTHEAISDELKARLDKVIYSDIGITTLLTRLKQSVASARDFSTFLKKRGSLEEEHAQGLRKLSRVISDASQRSENRQGTYSSSYKDIHRIQERMVDHGLQFAVSLHQMSDDLHELAANIERGRKQWKQTGLAAEKRVTDAESLAEKAKAKYESLAEQYDRVRTGDKQGGKFGLKGHKSAAQHEEELLRKVQNADSDYGSKVQAAQAARQELVSTHRPQAVHNLQQLISECDSGLTLQQQKFATFNEKLLLGQGLCVNPLKTDANSGALGPKSLADVIRQVDNQRDLHEFILSHEGNPGAVASEQVKYERHPTLGGTEAVSSASAAGAPSQPSTQNKRVSIMPPAFTSNNVSSPALQPPQSGDRLPQSPYPPEKTFTPPPAGTAPYPVSGPPAPEPAPKIPLPMGGPPPMDRSLQSNLPPLKPVFGVSLNDLYARDGTAVPFIVYQCFQAVELFGLDMEGIYRLSGSANHISHMKAVFDNDSSQVDFTNPENFYHDVNSVAGLAKQFFRDLPDPLFTTQFYQQFVDAARFDDDIQRRDSMHALINSLPDAHYATLRAIILHLNKIQEHYTQNRMNAGNLAICFGPTLLGANSGGSIADAGWQVRVVETILNNTFQIFDDD</sequence>
<dbReference type="Pfam" id="PF00172">
    <property type="entry name" value="Zn_clus"/>
    <property type="match status" value="1"/>
</dbReference>
<keyword evidence="6" id="KW-0238">DNA-binding</keyword>
<evidence type="ECO:0000256" key="9">
    <source>
        <dbReference type="PROSITE-ProRule" id="PRU01077"/>
    </source>
</evidence>
<feature type="compositionally biased region" description="Low complexity" evidence="11">
    <location>
        <begin position="968"/>
        <end position="982"/>
    </location>
</feature>
<dbReference type="GO" id="GO:0003677">
    <property type="term" value="F:DNA binding"/>
    <property type="evidence" value="ECO:0007669"/>
    <property type="project" value="UniProtKB-KW"/>
</dbReference>
<dbReference type="GO" id="GO:0008270">
    <property type="term" value="F:zinc ion binding"/>
    <property type="evidence" value="ECO:0007669"/>
    <property type="project" value="InterPro"/>
</dbReference>
<evidence type="ECO:0000256" key="4">
    <source>
        <dbReference type="ARBA" id="ARBA00022833"/>
    </source>
</evidence>
<reference evidence="15" key="2">
    <citation type="journal article" date="2023" name="IMA Fungus">
        <title>Comparative genomic study of the Penicillium genus elucidates a diverse pangenome and 15 lateral gene transfer events.</title>
        <authorList>
            <person name="Petersen C."/>
            <person name="Sorensen T."/>
            <person name="Nielsen M.R."/>
            <person name="Sondergaard T.E."/>
            <person name="Sorensen J.L."/>
            <person name="Fitzpatrick D.A."/>
            <person name="Frisvad J.C."/>
            <person name="Nielsen K.L."/>
        </authorList>
    </citation>
    <scope>NUCLEOTIDE SEQUENCE</scope>
    <source>
        <strain evidence="15">IBT 20477</strain>
    </source>
</reference>
<dbReference type="Pfam" id="PF00620">
    <property type="entry name" value="RhoGAP"/>
    <property type="match status" value="1"/>
</dbReference>
<evidence type="ECO:0000259" key="12">
    <source>
        <dbReference type="PROSITE" id="PS50048"/>
    </source>
</evidence>
<dbReference type="InterPro" id="IPR001138">
    <property type="entry name" value="Zn2Cys6_DnaBD"/>
</dbReference>
<dbReference type="InterPro" id="IPR031160">
    <property type="entry name" value="F_BAR_dom"/>
</dbReference>
<dbReference type="Gene3D" id="1.10.555.10">
    <property type="entry name" value="Rho GTPase activation protein"/>
    <property type="match status" value="1"/>
</dbReference>
<dbReference type="PROSITE" id="PS00463">
    <property type="entry name" value="ZN2_CY6_FUNGAL_1"/>
    <property type="match status" value="1"/>
</dbReference>
<dbReference type="SUPFAM" id="SSF103657">
    <property type="entry name" value="BAR/IMD domain-like"/>
    <property type="match status" value="1"/>
</dbReference>
<dbReference type="InterPro" id="IPR008936">
    <property type="entry name" value="Rho_GTPase_activation_prot"/>
</dbReference>
<keyword evidence="9 10" id="KW-0175">Coiled coil</keyword>
<evidence type="ECO:0000256" key="5">
    <source>
        <dbReference type="ARBA" id="ARBA00023015"/>
    </source>
</evidence>
<dbReference type="FunFam" id="1.10.555.10:FF:000041">
    <property type="entry name" value="Rho GTPase activator (Rgd1)"/>
    <property type="match status" value="1"/>
</dbReference>
<evidence type="ECO:0000256" key="1">
    <source>
        <dbReference type="ARBA" id="ARBA00004123"/>
    </source>
</evidence>
<dbReference type="InterPro" id="IPR001060">
    <property type="entry name" value="FCH_dom"/>
</dbReference>
<dbReference type="CDD" id="cd12148">
    <property type="entry name" value="fungal_TF_MHR"/>
    <property type="match status" value="1"/>
</dbReference>
<comment type="subcellular location">
    <subcellularLocation>
        <location evidence="1">Nucleus</location>
    </subcellularLocation>
</comment>
<keyword evidence="8" id="KW-0539">Nucleus</keyword>
<dbReference type="InterPro" id="IPR027267">
    <property type="entry name" value="AH/BAR_dom_sf"/>
</dbReference>
<comment type="caution">
    <text evidence="15">The sequence shown here is derived from an EMBL/GenBank/DDBJ whole genome shotgun (WGS) entry which is preliminary data.</text>
</comment>
<evidence type="ECO:0000259" key="13">
    <source>
        <dbReference type="PROSITE" id="PS50238"/>
    </source>
</evidence>
<feature type="region of interest" description="Disordered" evidence="11">
    <location>
        <begin position="75"/>
        <end position="100"/>
    </location>
</feature>
<dbReference type="Pfam" id="PF04082">
    <property type="entry name" value="Fungal_trans"/>
    <property type="match status" value="1"/>
</dbReference>